<gene>
    <name evidence="1" type="ORF">SAMN05421828_14317</name>
</gene>
<dbReference type="SUPFAM" id="SSF109604">
    <property type="entry name" value="HD-domain/PDEase-like"/>
    <property type="match status" value="1"/>
</dbReference>
<dbReference type="OrthoDB" id="9794481at2"/>
<protein>
    <recommendedName>
        <fullName evidence="3">Phosphohydrolase</fullName>
    </recommendedName>
</protein>
<accession>A0A8G2CNW2</accession>
<proteinExistence type="predicted"/>
<dbReference type="Proteomes" id="UP000186308">
    <property type="component" value="Unassembled WGS sequence"/>
</dbReference>
<dbReference type="Gene3D" id="1.10.3210.10">
    <property type="entry name" value="Hypothetical protein af1432"/>
    <property type="match status" value="1"/>
</dbReference>
<comment type="caution">
    <text evidence="1">The sequence shown here is derived from an EMBL/GenBank/DDBJ whole genome shotgun (WGS) entry which is preliminary data.</text>
</comment>
<name>A0A8G2CNW2_ACIRU</name>
<organism evidence="1 2">
    <name type="scientific">Acidiphilium rubrum</name>
    <dbReference type="NCBI Taxonomy" id="526"/>
    <lineage>
        <taxon>Bacteria</taxon>
        <taxon>Pseudomonadati</taxon>
        <taxon>Pseudomonadota</taxon>
        <taxon>Alphaproteobacteria</taxon>
        <taxon>Acetobacterales</taxon>
        <taxon>Acidocellaceae</taxon>
        <taxon>Acidiphilium</taxon>
    </lineage>
</organism>
<dbReference type="AlphaFoldDB" id="A0A8G2CNW2"/>
<dbReference type="EMBL" id="FTNE01000043">
    <property type="protein sequence ID" value="SIR51237.1"/>
    <property type="molecule type" value="Genomic_DNA"/>
</dbReference>
<sequence length="241" mass="26985">MNSLDHDIEVDQLRRPISSSRAWIMFRSGNRLNLLDPAPNAWTDADLATGLSRTYRWGGHSCWDLPLSVAQHSLSVLAIRKLLAPSPLSPGEALRELLHDGTEALIGGFDPITPLKPHLGEGYLQINRRLQAALNQRYDLPPWTVASHQLHKHSDHLAAASEALHVVGWRKAALRRDLGITLTPLDRDPLTIPPGMAPWEPWPAHLAAERFEEALRDLLRARREMSQPADDLEYDQSEAAE</sequence>
<keyword evidence="2" id="KW-1185">Reference proteome</keyword>
<evidence type="ECO:0000313" key="2">
    <source>
        <dbReference type="Proteomes" id="UP000186308"/>
    </source>
</evidence>
<evidence type="ECO:0008006" key="3">
    <source>
        <dbReference type="Google" id="ProtNLM"/>
    </source>
</evidence>
<reference evidence="1 2" key="1">
    <citation type="submission" date="2017-01" db="EMBL/GenBank/DDBJ databases">
        <authorList>
            <person name="Varghese N."/>
            <person name="Submissions S."/>
        </authorList>
    </citation>
    <scope>NUCLEOTIDE SEQUENCE [LARGE SCALE GENOMIC DNA]</scope>
    <source>
        <strain evidence="1 2">ATCC 35905</strain>
    </source>
</reference>
<evidence type="ECO:0000313" key="1">
    <source>
        <dbReference type="EMBL" id="SIR51237.1"/>
    </source>
</evidence>